<dbReference type="SUPFAM" id="SSF51197">
    <property type="entry name" value="Clavaminate synthase-like"/>
    <property type="match status" value="1"/>
</dbReference>
<dbReference type="GO" id="GO:0016491">
    <property type="term" value="F:oxidoreductase activity"/>
    <property type="evidence" value="ECO:0007669"/>
    <property type="project" value="UniProtKB-KW"/>
</dbReference>
<keyword evidence="2" id="KW-0408">Iron</keyword>
<dbReference type="PROSITE" id="PS51471">
    <property type="entry name" value="FE2OG_OXY"/>
    <property type="match status" value="1"/>
</dbReference>
<evidence type="ECO:0000256" key="1">
    <source>
        <dbReference type="ARBA" id="ARBA00008056"/>
    </source>
</evidence>
<dbReference type="InterPro" id="IPR026992">
    <property type="entry name" value="DIOX_N"/>
</dbReference>
<gene>
    <name evidence="5" type="ORF">PENVUL_c072G02768</name>
</gene>
<dbReference type="GO" id="GO:0044283">
    <property type="term" value="P:small molecule biosynthetic process"/>
    <property type="evidence" value="ECO:0007669"/>
    <property type="project" value="UniProtKB-ARBA"/>
</dbReference>
<dbReference type="Pfam" id="PF14226">
    <property type="entry name" value="DIOX_N"/>
    <property type="match status" value="1"/>
</dbReference>
<dbReference type="STRING" id="29845.A0A1V6R9S7"/>
<dbReference type="GO" id="GO:0046872">
    <property type="term" value="F:metal ion binding"/>
    <property type="evidence" value="ECO:0007669"/>
    <property type="project" value="UniProtKB-KW"/>
</dbReference>
<dbReference type="InterPro" id="IPR050231">
    <property type="entry name" value="Iron_ascorbate_oxido_reductase"/>
</dbReference>
<feature type="region of interest" description="Disordered" evidence="3">
    <location>
        <begin position="83"/>
        <end position="102"/>
    </location>
</feature>
<evidence type="ECO:0000313" key="6">
    <source>
        <dbReference type="Proteomes" id="UP000191518"/>
    </source>
</evidence>
<proteinExistence type="inferred from homology"/>
<evidence type="ECO:0000256" key="2">
    <source>
        <dbReference type="RuleBase" id="RU003682"/>
    </source>
</evidence>
<sequence>MSPIATSTLVEETPVAPLPTIDYASLEAKDLEETKALLDASKTHGFFYLNLKNVGTILDDWQKVLQFMDAYFSQDITTKMKDDRQSDTYGYEPSGTSAGGVRGQSDFYETLKIARSEMLEKSPFLPQGAKDNLELFDRFIRASDTITKTILARLSDILNLTLGCRFEDVHRVGESSRTTLVLFRYPQQEASDSGVGHNKHTDIGTLTLLFSEQWGLQVLSPETQKWNFIQPKADHAVINVGDSLRFLSGHQLNSCVHRVLPNTKSGRQEEHRYSIAYFLRPEDAAVYTDSKGRSIRARDWHDEKYNVFRQAHDESFKDSILTGGMERDDLLVET</sequence>
<comment type="similarity">
    <text evidence="1 2">Belongs to the iron/ascorbate-dependent oxidoreductase family.</text>
</comment>
<feature type="domain" description="Fe2OG dioxygenase" evidence="4">
    <location>
        <begin position="175"/>
        <end position="281"/>
    </location>
</feature>
<dbReference type="EMBL" id="MDYP01000072">
    <property type="protein sequence ID" value="OQD98278.1"/>
    <property type="molecule type" value="Genomic_DNA"/>
</dbReference>
<protein>
    <recommendedName>
        <fullName evidence="4">Fe2OG dioxygenase domain-containing protein</fullName>
    </recommendedName>
</protein>
<organism evidence="5 6">
    <name type="scientific">Penicillium vulpinum</name>
    <dbReference type="NCBI Taxonomy" id="29845"/>
    <lineage>
        <taxon>Eukaryota</taxon>
        <taxon>Fungi</taxon>
        <taxon>Dikarya</taxon>
        <taxon>Ascomycota</taxon>
        <taxon>Pezizomycotina</taxon>
        <taxon>Eurotiomycetes</taxon>
        <taxon>Eurotiomycetidae</taxon>
        <taxon>Eurotiales</taxon>
        <taxon>Aspergillaceae</taxon>
        <taxon>Penicillium</taxon>
    </lineage>
</organism>
<evidence type="ECO:0000259" key="4">
    <source>
        <dbReference type="PROSITE" id="PS51471"/>
    </source>
</evidence>
<evidence type="ECO:0000256" key="3">
    <source>
        <dbReference type="SAM" id="MobiDB-lite"/>
    </source>
</evidence>
<keyword evidence="6" id="KW-1185">Reference proteome</keyword>
<dbReference type="InterPro" id="IPR005123">
    <property type="entry name" value="Oxoglu/Fe-dep_dioxygenase_dom"/>
</dbReference>
<evidence type="ECO:0000313" key="5">
    <source>
        <dbReference type="EMBL" id="OQD98278.1"/>
    </source>
</evidence>
<reference evidence="6" key="1">
    <citation type="journal article" date="2017" name="Nat. Microbiol.">
        <title>Global analysis of biosynthetic gene clusters reveals vast potential of secondary metabolite production in Penicillium species.</title>
        <authorList>
            <person name="Nielsen J.C."/>
            <person name="Grijseels S."/>
            <person name="Prigent S."/>
            <person name="Ji B."/>
            <person name="Dainat J."/>
            <person name="Nielsen K.F."/>
            <person name="Frisvad J.C."/>
            <person name="Workman M."/>
            <person name="Nielsen J."/>
        </authorList>
    </citation>
    <scope>NUCLEOTIDE SEQUENCE [LARGE SCALE GENOMIC DNA]</scope>
    <source>
        <strain evidence="6">IBT 29486</strain>
    </source>
</reference>
<dbReference type="Proteomes" id="UP000191518">
    <property type="component" value="Unassembled WGS sequence"/>
</dbReference>
<dbReference type="PANTHER" id="PTHR47990">
    <property type="entry name" value="2-OXOGLUTARATE (2OG) AND FE(II)-DEPENDENT OXYGENASE SUPERFAMILY PROTEIN-RELATED"/>
    <property type="match status" value="1"/>
</dbReference>
<dbReference type="InterPro" id="IPR027443">
    <property type="entry name" value="IPNS-like_sf"/>
</dbReference>
<comment type="caution">
    <text evidence="5">The sequence shown here is derived from an EMBL/GenBank/DDBJ whole genome shotgun (WGS) entry which is preliminary data.</text>
</comment>
<dbReference type="Pfam" id="PF03171">
    <property type="entry name" value="2OG-FeII_Oxy"/>
    <property type="match status" value="1"/>
</dbReference>
<dbReference type="OrthoDB" id="288590at2759"/>
<dbReference type="AlphaFoldDB" id="A0A1V6R9S7"/>
<keyword evidence="2" id="KW-0560">Oxidoreductase</keyword>
<accession>A0A1V6R9S7</accession>
<dbReference type="InterPro" id="IPR044861">
    <property type="entry name" value="IPNS-like_FE2OG_OXY"/>
</dbReference>
<dbReference type="Gene3D" id="2.60.120.330">
    <property type="entry name" value="B-lactam Antibiotic, Isopenicillin N Synthase, Chain"/>
    <property type="match status" value="1"/>
</dbReference>
<name>A0A1V6R9S7_9EURO</name>
<keyword evidence="2" id="KW-0479">Metal-binding</keyword>